<keyword evidence="2" id="KW-1133">Transmembrane helix</keyword>
<feature type="compositionally biased region" description="Low complexity" evidence="1">
    <location>
        <begin position="162"/>
        <end position="175"/>
    </location>
</feature>
<feature type="compositionally biased region" description="Low complexity" evidence="1">
    <location>
        <begin position="56"/>
        <end position="74"/>
    </location>
</feature>
<organism evidence="3 4">
    <name type="scientific">Streptomyces alkaliterrae</name>
    <dbReference type="NCBI Taxonomy" id="2213162"/>
    <lineage>
        <taxon>Bacteria</taxon>
        <taxon>Bacillati</taxon>
        <taxon>Actinomycetota</taxon>
        <taxon>Actinomycetes</taxon>
        <taxon>Kitasatosporales</taxon>
        <taxon>Streptomycetaceae</taxon>
        <taxon>Streptomyces</taxon>
    </lineage>
</organism>
<keyword evidence="2" id="KW-0472">Membrane</keyword>
<reference evidence="4" key="1">
    <citation type="submission" date="2020-05" db="EMBL/GenBank/DDBJ databases">
        <title>Classification of alakaliphilic streptomycetes isolated from an alkaline soil next to Lonar Crater, India and a proposal for the recognition of Streptomyces alkaliterrae sp. nov.</title>
        <authorList>
            <person name="Golinska P."/>
        </authorList>
    </citation>
    <scope>NUCLEOTIDE SEQUENCE [LARGE SCALE GENOMIC DNA]</scope>
    <source>
        <strain evidence="4">OF8</strain>
    </source>
</reference>
<dbReference type="RefSeq" id="WP_181356494.1">
    <property type="nucleotide sequence ID" value="NZ_JABJXA010000182.1"/>
</dbReference>
<feature type="compositionally biased region" description="Gly residues" evidence="1">
    <location>
        <begin position="46"/>
        <end position="55"/>
    </location>
</feature>
<feature type="non-terminal residue" evidence="3">
    <location>
        <position position="386"/>
    </location>
</feature>
<gene>
    <name evidence="3" type="ORF">H3147_22350</name>
</gene>
<feature type="compositionally biased region" description="Gly residues" evidence="1">
    <location>
        <begin position="306"/>
        <end position="316"/>
    </location>
</feature>
<dbReference type="EMBL" id="JABJXA010000182">
    <property type="protein sequence ID" value="MBB1261529.1"/>
    <property type="molecule type" value="Genomic_DNA"/>
</dbReference>
<accession>A0A7W3WZS4</accession>
<dbReference type="AlphaFoldDB" id="A0A7W3WZS4"/>
<evidence type="ECO:0000256" key="2">
    <source>
        <dbReference type="SAM" id="Phobius"/>
    </source>
</evidence>
<feature type="transmembrane region" description="Helical" evidence="2">
    <location>
        <begin position="106"/>
        <end position="129"/>
    </location>
</feature>
<feature type="compositionally biased region" description="Basic and acidic residues" evidence="1">
    <location>
        <begin position="228"/>
        <end position="258"/>
    </location>
</feature>
<feature type="region of interest" description="Disordered" evidence="1">
    <location>
        <begin position="227"/>
        <end position="386"/>
    </location>
</feature>
<feature type="region of interest" description="Disordered" evidence="1">
    <location>
        <begin position="128"/>
        <end position="193"/>
    </location>
</feature>
<name>A0A7W3WZS4_9ACTN</name>
<sequence>MRREIDEATLRRLMEGVGEDLTAKELIPLAELLSAAATHDRPTGTAGSGGAGVPAGSGVSAGSPGPSGSPGEEAAVAAFRAARNQAAADRRARPARPRTVRWRGRGAALGLALATLLGAGAAFAATGGLPLPGEQRQRAANGSPRELPQPPHPGASPGERTPFGSSGAPSGTPSPRGDRERSPYDPSGPAARAEARLDALCRAYGGLPAHRRASALRTPTFRPLVEAADGRAKVADHCAARMRDTHRPDPFDSWEQRESLPGTRPTLPAPGEGAGPGRDRPFPGDGRPGPDERPYRPGDGGRDPGDGAGRGPGPGRGGEHGRGPDSGHGGDRRGGDRRDSDGRGGDRRGGGHGRGEDGRGGDQRGGDGRGGGHGRGSGDGQRDGRG</sequence>
<feature type="compositionally biased region" description="Gly residues" evidence="1">
    <location>
        <begin position="368"/>
        <end position="379"/>
    </location>
</feature>
<evidence type="ECO:0000313" key="3">
    <source>
        <dbReference type="EMBL" id="MBB1261529.1"/>
    </source>
</evidence>
<proteinExistence type="predicted"/>
<dbReference type="Proteomes" id="UP000517765">
    <property type="component" value="Unassembled WGS sequence"/>
</dbReference>
<evidence type="ECO:0000256" key="1">
    <source>
        <dbReference type="SAM" id="MobiDB-lite"/>
    </source>
</evidence>
<keyword evidence="2" id="KW-0812">Transmembrane</keyword>
<feature type="compositionally biased region" description="Basic and acidic residues" evidence="1">
    <location>
        <begin position="317"/>
        <end position="367"/>
    </location>
</feature>
<feature type="region of interest" description="Disordered" evidence="1">
    <location>
        <begin position="38"/>
        <end position="74"/>
    </location>
</feature>
<feature type="compositionally biased region" description="Basic and acidic residues" evidence="1">
    <location>
        <begin position="277"/>
        <end position="305"/>
    </location>
</feature>
<evidence type="ECO:0000313" key="4">
    <source>
        <dbReference type="Proteomes" id="UP000517765"/>
    </source>
</evidence>
<protein>
    <submittedName>
        <fullName evidence="3">Uncharacterized protein</fullName>
    </submittedName>
</protein>
<comment type="caution">
    <text evidence="3">The sequence shown here is derived from an EMBL/GenBank/DDBJ whole genome shotgun (WGS) entry which is preliminary data.</text>
</comment>